<dbReference type="PATRIC" id="fig|1265819.5.peg.3157"/>
<gene>
    <name evidence="1" type="ORF">PGRAN_15852</name>
</gene>
<protein>
    <submittedName>
        <fullName evidence="1">Uncharacterized protein</fullName>
    </submittedName>
</protein>
<name>W7AYB0_9LIST</name>
<evidence type="ECO:0000313" key="1">
    <source>
        <dbReference type="EMBL" id="EUJ18230.1"/>
    </source>
</evidence>
<accession>W7AYB0</accession>
<dbReference type="Proteomes" id="UP000019253">
    <property type="component" value="Unassembled WGS sequence"/>
</dbReference>
<dbReference type="AlphaFoldDB" id="W7AYB0"/>
<reference evidence="1 2" key="1">
    <citation type="journal article" date="2014" name="Int. J. Syst. Evol. Microbiol.">
        <title>Listeria floridensis sp. nov., Listeria aquatica sp. nov., Listeria cornellensis sp. nov., Listeria riparia sp. nov. and Listeria grandensis sp. nov., from agricultural and natural environments.</title>
        <authorList>
            <person name="den Bakker H.C."/>
            <person name="Warchocki S."/>
            <person name="Wright E.M."/>
            <person name="Allred A.F."/>
            <person name="Ahlstrom C."/>
            <person name="Manuel C.S."/>
            <person name="Stasiewicz M.J."/>
            <person name="Burrell A."/>
            <person name="Roof S."/>
            <person name="Strawn L."/>
            <person name="Fortes E.D."/>
            <person name="Nightingale K.K."/>
            <person name="Kephart D."/>
            <person name="Wiedmann M."/>
        </authorList>
    </citation>
    <scope>NUCLEOTIDE SEQUENCE [LARGE SCALE GENOMIC DNA]</scope>
    <source>
        <strain evidence="2">FSL F6-971</strain>
    </source>
</reference>
<organism evidence="1 2">
    <name type="scientific">Listeria grandensis FSL F6-0971</name>
    <dbReference type="NCBI Taxonomy" id="1265819"/>
    <lineage>
        <taxon>Bacteria</taxon>
        <taxon>Bacillati</taxon>
        <taxon>Bacillota</taxon>
        <taxon>Bacilli</taxon>
        <taxon>Bacillales</taxon>
        <taxon>Listeriaceae</taxon>
        <taxon>Listeria</taxon>
    </lineage>
</organism>
<dbReference type="RefSeq" id="WP_036068341.1">
    <property type="nucleotide sequence ID" value="NZ_AODD01000036.1"/>
</dbReference>
<dbReference type="STRING" id="1265819.PGRAN_15852"/>
<evidence type="ECO:0000313" key="2">
    <source>
        <dbReference type="Proteomes" id="UP000019253"/>
    </source>
</evidence>
<proteinExistence type="predicted"/>
<sequence>MKKKSNYKYVRDNKEIISEYLRDLYTLTLLSKRYRKSVRVQVISKTGFLGEAYLKSEIRKKHSHQVIEFCDEKDTYDLVVSDFSVNVEPTCDVLVCHVPLATRDMKQLQDYIQRKQEEYDREA</sequence>
<dbReference type="EMBL" id="AODD01000036">
    <property type="protein sequence ID" value="EUJ18230.1"/>
    <property type="molecule type" value="Genomic_DNA"/>
</dbReference>
<comment type="caution">
    <text evidence="1">The sequence shown here is derived from an EMBL/GenBank/DDBJ whole genome shotgun (WGS) entry which is preliminary data.</text>
</comment>
<keyword evidence="2" id="KW-1185">Reference proteome</keyword>